<reference evidence="1 2" key="1">
    <citation type="journal article" date="2010" name="Nature">
        <title>Genome sequencing and analysis of the model grass Brachypodium distachyon.</title>
        <authorList>
            <consortium name="International Brachypodium Initiative"/>
        </authorList>
    </citation>
    <scope>NUCLEOTIDE SEQUENCE [LARGE SCALE GENOMIC DNA]</scope>
    <source>
        <strain evidence="1 2">Bd21</strain>
    </source>
</reference>
<reference evidence="1" key="2">
    <citation type="submission" date="2017-06" db="EMBL/GenBank/DDBJ databases">
        <title>WGS assembly of Brachypodium distachyon.</title>
        <authorList>
            <consortium name="The International Brachypodium Initiative"/>
            <person name="Lucas S."/>
            <person name="Harmon-Smith M."/>
            <person name="Lail K."/>
            <person name="Tice H."/>
            <person name="Grimwood J."/>
            <person name="Bruce D."/>
            <person name="Barry K."/>
            <person name="Shu S."/>
            <person name="Lindquist E."/>
            <person name="Wang M."/>
            <person name="Pitluck S."/>
            <person name="Vogel J.P."/>
            <person name="Garvin D.F."/>
            <person name="Mockler T.C."/>
            <person name="Schmutz J."/>
            <person name="Rokhsar D."/>
            <person name="Bevan M.W."/>
        </authorList>
    </citation>
    <scope>NUCLEOTIDE SEQUENCE</scope>
    <source>
        <strain evidence="1">Bd21</strain>
    </source>
</reference>
<evidence type="ECO:0000313" key="2">
    <source>
        <dbReference type="EnsemblPlants" id="KQK04948"/>
    </source>
</evidence>
<evidence type="ECO:0000313" key="3">
    <source>
        <dbReference type="Proteomes" id="UP000008810"/>
    </source>
</evidence>
<dbReference type="OrthoDB" id="5994at2759"/>
<accession>A0A0Q3IWY1</accession>
<dbReference type="Gramene" id="KQK04948">
    <property type="protein sequence ID" value="KQK04948"/>
    <property type="gene ID" value="BRADI_2g16965v3"/>
</dbReference>
<reference evidence="2" key="3">
    <citation type="submission" date="2018-08" db="UniProtKB">
        <authorList>
            <consortium name="EnsemblPlants"/>
        </authorList>
    </citation>
    <scope>IDENTIFICATION</scope>
    <source>
        <strain evidence="2">cv. Bd21</strain>
    </source>
</reference>
<name>A0A0Q3IWY1_BRADI</name>
<sequence length="131" mass="14666">MRRRQRAGAVAAQHLECGDGSPLGRWRSMVWRAAAAARWRDIGSLGPGAVEAAWDRRNGERDERSAAFLFYFIFITTNTKSKKCTRLILPGVLGSDGHRRICLIVKVQVILAAYALPCFCTHELSMEFKLS</sequence>
<keyword evidence="3" id="KW-1185">Reference proteome</keyword>
<protein>
    <submittedName>
        <fullName evidence="1 2">Uncharacterized protein</fullName>
    </submittedName>
</protein>
<dbReference type="AlphaFoldDB" id="A0A0Q3IWY1"/>
<dbReference type="EnsemblPlants" id="KQK04948">
    <property type="protein sequence ID" value="KQK04948"/>
    <property type="gene ID" value="BRADI_2g16965v3"/>
</dbReference>
<proteinExistence type="predicted"/>
<dbReference type="EMBL" id="CM000881">
    <property type="protein sequence ID" value="KQK04948.1"/>
    <property type="molecule type" value="Genomic_DNA"/>
</dbReference>
<gene>
    <name evidence="1" type="ORF">BRADI_2g16965v3</name>
</gene>
<organism evidence="1">
    <name type="scientific">Brachypodium distachyon</name>
    <name type="common">Purple false brome</name>
    <name type="synonym">Trachynia distachya</name>
    <dbReference type="NCBI Taxonomy" id="15368"/>
    <lineage>
        <taxon>Eukaryota</taxon>
        <taxon>Viridiplantae</taxon>
        <taxon>Streptophyta</taxon>
        <taxon>Embryophyta</taxon>
        <taxon>Tracheophyta</taxon>
        <taxon>Spermatophyta</taxon>
        <taxon>Magnoliopsida</taxon>
        <taxon>Liliopsida</taxon>
        <taxon>Poales</taxon>
        <taxon>Poaceae</taxon>
        <taxon>BOP clade</taxon>
        <taxon>Pooideae</taxon>
        <taxon>Stipodae</taxon>
        <taxon>Brachypodieae</taxon>
        <taxon>Brachypodium</taxon>
    </lineage>
</organism>
<dbReference type="InParanoid" id="A0A0Q3IWY1"/>
<dbReference type="Proteomes" id="UP000008810">
    <property type="component" value="Chromosome 2"/>
</dbReference>
<evidence type="ECO:0000313" key="1">
    <source>
        <dbReference type="EMBL" id="KQK04948.1"/>
    </source>
</evidence>